<dbReference type="EMBL" id="DXHV01000062">
    <property type="protein sequence ID" value="HIW00816.1"/>
    <property type="molecule type" value="Genomic_DNA"/>
</dbReference>
<dbReference type="GO" id="GO:0005524">
    <property type="term" value="F:ATP binding"/>
    <property type="evidence" value="ECO:0007669"/>
    <property type="project" value="UniProtKB-KW"/>
</dbReference>
<dbReference type="GO" id="GO:0004765">
    <property type="term" value="F:shikimate kinase activity"/>
    <property type="evidence" value="ECO:0007669"/>
    <property type="project" value="TreeGrafter"/>
</dbReference>
<evidence type="ECO:0000256" key="5">
    <source>
        <dbReference type="ARBA" id="ARBA00022840"/>
    </source>
</evidence>
<dbReference type="Proteomes" id="UP000886752">
    <property type="component" value="Unassembled WGS sequence"/>
</dbReference>
<keyword evidence="1" id="KW-0028">Amino-acid biosynthesis</keyword>
<dbReference type="PRINTS" id="PR01100">
    <property type="entry name" value="SHIKIMTKNASE"/>
</dbReference>
<dbReference type="InterPro" id="IPR031322">
    <property type="entry name" value="Shikimate/glucono_kinase"/>
</dbReference>
<reference evidence="7" key="1">
    <citation type="journal article" date="2021" name="PeerJ">
        <title>Extensive microbial diversity within the chicken gut microbiome revealed by metagenomics and culture.</title>
        <authorList>
            <person name="Gilroy R."/>
            <person name="Ravi A."/>
            <person name="Getino M."/>
            <person name="Pursley I."/>
            <person name="Horton D.L."/>
            <person name="Alikhan N.F."/>
            <person name="Baker D."/>
            <person name="Gharbi K."/>
            <person name="Hall N."/>
            <person name="Watson M."/>
            <person name="Adriaenssens E.M."/>
            <person name="Foster-Nyarko E."/>
            <person name="Jarju S."/>
            <person name="Secka A."/>
            <person name="Antonio M."/>
            <person name="Oren A."/>
            <person name="Chaudhuri R.R."/>
            <person name="La Ragione R."/>
            <person name="Hildebrand F."/>
            <person name="Pallen M.J."/>
        </authorList>
    </citation>
    <scope>NUCLEOTIDE SEQUENCE</scope>
    <source>
        <strain evidence="7">ChiHecec2B26-446</strain>
    </source>
</reference>
<evidence type="ECO:0000256" key="6">
    <source>
        <dbReference type="ARBA" id="ARBA00023141"/>
    </source>
</evidence>
<dbReference type="GO" id="GO:0005829">
    <property type="term" value="C:cytosol"/>
    <property type="evidence" value="ECO:0007669"/>
    <property type="project" value="TreeGrafter"/>
</dbReference>
<dbReference type="Pfam" id="PF01202">
    <property type="entry name" value="SKI"/>
    <property type="match status" value="1"/>
</dbReference>
<keyword evidence="3" id="KW-0547">Nucleotide-binding</keyword>
<gene>
    <name evidence="7" type="ORF">H9894_06455</name>
</gene>
<sequence length="164" mass="17797">MAGSGKTTIGTALAAQLDYAFLDTDHLIESAYGTCLQAVTDALSSEAFLDLEARFVSALRVSRVVIATGGSVIYRDSAMQHLRSLGPVVCLDAPLEVIQTRIAKNPNRGLVIAEGQTIADLYRERYALYNRYADIHCDTQQSPAHCAQSIIRQLPASMLDNPAR</sequence>
<dbReference type="AlphaFoldDB" id="A0A9D1TQU9"/>
<protein>
    <submittedName>
        <fullName evidence="7">Shikimate kinase</fullName>
    </submittedName>
</protein>
<dbReference type="GO" id="GO:0009073">
    <property type="term" value="P:aromatic amino acid family biosynthetic process"/>
    <property type="evidence" value="ECO:0007669"/>
    <property type="project" value="UniProtKB-KW"/>
</dbReference>
<reference evidence="7" key="2">
    <citation type="submission" date="2021-04" db="EMBL/GenBank/DDBJ databases">
        <authorList>
            <person name="Gilroy R."/>
        </authorList>
    </citation>
    <scope>NUCLEOTIDE SEQUENCE</scope>
    <source>
        <strain evidence="7">ChiHecec2B26-446</strain>
    </source>
</reference>
<keyword evidence="5" id="KW-0067">ATP-binding</keyword>
<dbReference type="SUPFAM" id="SSF52540">
    <property type="entry name" value="P-loop containing nucleoside triphosphate hydrolases"/>
    <property type="match status" value="1"/>
</dbReference>
<dbReference type="Gene3D" id="3.40.50.300">
    <property type="entry name" value="P-loop containing nucleotide triphosphate hydrolases"/>
    <property type="match status" value="1"/>
</dbReference>
<evidence type="ECO:0000256" key="3">
    <source>
        <dbReference type="ARBA" id="ARBA00022741"/>
    </source>
</evidence>
<keyword evidence="6" id="KW-0057">Aromatic amino acid biosynthesis</keyword>
<dbReference type="GO" id="GO:0008652">
    <property type="term" value="P:amino acid biosynthetic process"/>
    <property type="evidence" value="ECO:0007669"/>
    <property type="project" value="UniProtKB-KW"/>
</dbReference>
<keyword evidence="2" id="KW-0808">Transferase</keyword>
<dbReference type="PANTHER" id="PTHR21087:SF16">
    <property type="entry name" value="SHIKIMATE KINASE 1, CHLOROPLASTIC"/>
    <property type="match status" value="1"/>
</dbReference>
<evidence type="ECO:0000313" key="7">
    <source>
        <dbReference type="EMBL" id="HIW00816.1"/>
    </source>
</evidence>
<dbReference type="PANTHER" id="PTHR21087">
    <property type="entry name" value="SHIKIMATE KINASE"/>
    <property type="match status" value="1"/>
</dbReference>
<evidence type="ECO:0000256" key="2">
    <source>
        <dbReference type="ARBA" id="ARBA00022679"/>
    </source>
</evidence>
<dbReference type="InterPro" id="IPR027417">
    <property type="entry name" value="P-loop_NTPase"/>
</dbReference>
<comment type="caution">
    <text evidence="7">The sequence shown here is derived from an EMBL/GenBank/DDBJ whole genome shotgun (WGS) entry which is preliminary data.</text>
</comment>
<evidence type="ECO:0000256" key="1">
    <source>
        <dbReference type="ARBA" id="ARBA00022605"/>
    </source>
</evidence>
<evidence type="ECO:0000313" key="8">
    <source>
        <dbReference type="Proteomes" id="UP000886752"/>
    </source>
</evidence>
<accession>A0A9D1TQU9</accession>
<dbReference type="CDD" id="cd00464">
    <property type="entry name" value="SK"/>
    <property type="match status" value="1"/>
</dbReference>
<name>A0A9D1TQU9_9BACT</name>
<proteinExistence type="predicted"/>
<dbReference type="InterPro" id="IPR000623">
    <property type="entry name" value="Shikimate_kinase/TSH1"/>
</dbReference>
<evidence type="ECO:0000256" key="4">
    <source>
        <dbReference type="ARBA" id="ARBA00022777"/>
    </source>
</evidence>
<organism evidence="7 8">
    <name type="scientific">Candidatus Desulfovibrio intestinipullorum</name>
    <dbReference type="NCBI Taxonomy" id="2838536"/>
    <lineage>
        <taxon>Bacteria</taxon>
        <taxon>Pseudomonadati</taxon>
        <taxon>Thermodesulfobacteriota</taxon>
        <taxon>Desulfovibrionia</taxon>
        <taxon>Desulfovibrionales</taxon>
        <taxon>Desulfovibrionaceae</taxon>
        <taxon>Desulfovibrio</taxon>
    </lineage>
</organism>
<dbReference type="NCBIfam" id="NF040667">
    <property type="entry name" value="hom_kin_desulfo"/>
    <property type="match status" value="1"/>
</dbReference>
<keyword evidence="4 7" id="KW-0418">Kinase</keyword>